<accession>A0A4Y2SK90</accession>
<dbReference type="Gene3D" id="3.30.420.10">
    <property type="entry name" value="Ribonuclease H-like superfamily/Ribonuclease H"/>
    <property type="match status" value="1"/>
</dbReference>
<dbReference type="Proteomes" id="UP000499080">
    <property type="component" value="Unassembled WGS sequence"/>
</dbReference>
<dbReference type="InterPro" id="IPR036397">
    <property type="entry name" value="RNaseH_sf"/>
</dbReference>
<dbReference type="GO" id="GO:0003676">
    <property type="term" value="F:nucleic acid binding"/>
    <property type="evidence" value="ECO:0007669"/>
    <property type="project" value="InterPro"/>
</dbReference>
<organism evidence="2 3">
    <name type="scientific">Araneus ventricosus</name>
    <name type="common">Orbweaver spider</name>
    <name type="synonym">Epeira ventricosa</name>
    <dbReference type="NCBI Taxonomy" id="182803"/>
    <lineage>
        <taxon>Eukaryota</taxon>
        <taxon>Metazoa</taxon>
        <taxon>Ecdysozoa</taxon>
        <taxon>Arthropoda</taxon>
        <taxon>Chelicerata</taxon>
        <taxon>Arachnida</taxon>
        <taxon>Araneae</taxon>
        <taxon>Araneomorphae</taxon>
        <taxon>Entelegynae</taxon>
        <taxon>Araneoidea</taxon>
        <taxon>Araneidae</taxon>
        <taxon>Araneus</taxon>
    </lineage>
</organism>
<gene>
    <name evidence="2" type="ORF">AVEN_199205_1</name>
</gene>
<dbReference type="PANTHER" id="PTHR47331">
    <property type="entry name" value="PHD-TYPE DOMAIN-CONTAINING PROTEIN"/>
    <property type="match status" value="1"/>
</dbReference>
<evidence type="ECO:0000259" key="1">
    <source>
        <dbReference type="Pfam" id="PF18701"/>
    </source>
</evidence>
<protein>
    <recommendedName>
        <fullName evidence="1">DUF5641 domain-containing protein</fullName>
    </recommendedName>
</protein>
<name>A0A4Y2SK90_ARAVE</name>
<proteinExistence type="predicted"/>
<dbReference type="SUPFAM" id="SSF53098">
    <property type="entry name" value="Ribonuclease H-like"/>
    <property type="match status" value="1"/>
</dbReference>
<sequence length="461" mass="52668">MKIDDVILHTDSTIAPAWINTPPNQLKTFIGNRVSKIQDLTESCKWRHISSHLNPADIISRGTDPQELAKLTLWWRGPQMSQDDSLEIPVQDIDVSSDKLYLSELKNLTNCSLISTVDSSFLNNLLNVSNNICKLIRIVAFIFRFFNNLRSTSRCLGPLTLKELLLAKLTLVKLMHLTCFRVEIKSLEKGEIVTKGQALHIETVTDLTADAMIATLKRFFSRRGTSSSICTDNATNFKGANSDLKRLQSMFNRPPEPLANYLTNEQVTWTFIPPRSPNFGGLWEAGVKYFKHHLKRTVGNSRLTIKQFLTIVIQIEGILNSRPLTPLSSDPDNFEILTPGHFLIGRPINSIPDPDYSDRQDNLLSQWQRLSKIVQIIWKKWKLDYLNNLQARHKWQFEKQNVSKNSMVLLKEDNLHPCNWKMGRIHDLIYVSDGKVRVVIVKTPQGVTKRSISKICLLPCE</sequence>
<dbReference type="Pfam" id="PF18701">
    <property type="entry name" value="DUF5641"/>
    <property type="match status" value="1"/>
</dbReference>
<comment type="caution">
    <text evidence="2">The sequence shown here is derived from an EMBL/GenBank/DDBJ whole genome shotgun (WGS) entry which is preliminary data.</text>
</comment>
<feature type="domain" description="DUF5641" evidence="1">
    <location>
        <begin position="365"/>
        <end position="458"/>
    </location>
</feature>
<evidence type="ECO:0000313" key="3">
    <source>
        <dbReference type="Proteomes" id="UP000499080"/>
    </source>
</evidence>
<keyword evidence="3" id="KW-1185">Reference proteome</keyword>
<dbReference type="PANTHER" id="PTHR47331:SF1">
    <property type="entry name" value="GAG-LIKE PROTEIN"/>
    <property type="match status" value="1"/>
</dbReference>
<reference evidence="2 3" key="1">
    <citation type="journal article" date="2019" name="Sci. Rep.">
        <title>Orb-weaving spider Araneus ventricosus genome elucidates the spidroin gene catalogue.</title>
        <authorList>
            <person name="Kono N."/>
            <person name="Nakamura H."/>
            <person name="Ohtoshi R."/>
            <person name="Moran D.A.P."/>
            <person name="Shinohara A."/>
            <person name="Yoshida Y."/>
            <person name="Fujiwara M."/>
            <person name="Mori M."/>
            <person name="Tomita M."/>
            <person name="Arakawa K."/>
        </authorList>
    </citation>
    <scope>NUCLEOTIDE SEQUENCE [LARGE SCALE GENOMIC DNA]</scope>
</reference>
<dbReference type="InterPro" id="IPR012337">
    <property type="entry name" value="RNaseH-like_sf"/>
</dbReference>
<evidence type="ECO:0000313" key="2">
    <source>
        <dbReference type="EMBL" id="GBN88557.1"/>
    </source>
</evidence>
<dbReference type="InterPro" id="IPR040676">
    <property type="entry name" value="DUF5641"/>
</dbReference>
<dbReference type="EMBL" id="BGPR01022341">
    <property type="protein sequence ID" value="GBN88557.1"/>
    <property type="molecule type" value="Genomic_DNA"/>
</dbReference>
<dbReference type="AlphaFoldDB" id="A0A4Y2SK90"/>